<proteinExistence type="inferred from homology"/>
<dbReference type="Gene3D" id="1.10.443.10">
    <property type="entry name" value="Intergrase catalytic core"/>
    <property type="match status" value="1"/>
</dbReference>
<dbReference type="SUPFAM" id="SSF56349">
    <property type="entry name" value="DNA breaking-rejoining enzymes"/>
    <property type="match status" value="1"/>
</dbReference>
<evidence type="ECO:0000256" key="5">
    <source>
        <dbReference type="PROSITE-ProRule" id="PRU01248"/>
    </source>
</evidence>
<accession>C6E2B6</accession>
<dbReference type="Gene3D" id="3.30.160.390">
    <property type="entry name" value="Integrase, DNA-binding domain"/>
    <property type="match status" value="1"/>
</dbReference>
<dbReference type="GO" id="GO:0006310">
    <property type="term" value="P:DNA recombination"/>
    <property type="evidence" value="ECO:0007669"/>
    <property type="project" value="UniProtKB-KW"/>
</dbReference>
<gene>
    <name evidence="8" type="ordered locus">GM21_0997</name>
</gene>
<keyword evidence="2" id="KW-0229">DNA integration</keyword>
<dbReference type="STRING" id="443144.GM21_0997"/>
<dbReference type="Gene3D" id="1.10.150.130">
    <property type="match status" value="1"/>
</dbReference>
<dbReference type="InterPro" id="IPR053876">
    <property type="entry name" value="Phage_int_M"/>
</dbReference>
<dbReference type="CDD" id="cd00801">
    <property type="entry name" value="INT_P4_C"/>
    <property type="match status" value="1"/>
</dbReference>
<dbReference type="HOGENOM" id="CLU_027562_0_0_7"/>
<dbReference type="InterPro" id="IPR050808">
    <property type="entry name" value="Phage_Integrase"/>
</dbReference>
<organism evidence="8">
    <name type="scientific">Geobacter sp. (strain M21)</name>
    <dbReference type="NCBI Taxonomy" id="443144"/>
    <lineage>
        <taxon>Bacteria</taxon>
        <taxon>Pseudomonadati</taxon>
        <taxon>Thermodesulfobacteriota</taxon>
        <taxon>Desulfuromonadia</taxon>
        <taxon>Geobacterales</taxon>
        <taxon>Geobacteraceae</taxon>
        <taxon>Geobacter</taxon>
    </lineage>
</organism>
<dbReference type="PANTHER" id="PTHR30629:SF2">
    <property type="entry name" value="PROPHAGE INTEGRASE INTS-RELATED"/>
    <property type="match status" value="1"/>
</dbReference>
<dbReference type="InterPro" id="IPR010998">
    <property type="entry name" value="Integrase_recombinase_N"/>
</dbReference>
<comment type="similarity">
    <text evidence="1">Belongs to the 'phage' integrase family.</text>
</comment>
<dbReference type="AlphaFoldDB" id="C6E2B6"/>
<evidence type="ECO:0000256" key="4">
    <source>
        <dbReference type="ARBA" id="ARBA00023172"/>
    </source>
</evidence>
<evidence type="ECO:0000313" key="8">
    <source>
        <dbReference type="EMBL" id="ACT17062.1"/>
    </source>
</evidence>
<evidence type="ECO:0000259" key="7">
    <source>
        <dbReference type="PROSITE" id="PS51900"/>
    </source>
</evidence>
<dbReference type="GO" id="GO:0015074">
    <property type="term" value="P:DNA integration"/>
    <property type="evidence" value="ECO:0007669"/>
    <property type="project" value="UniProtKB-KW"/>
</dbReference>
<dbReference type="EMBL" id="CP001661">
    <property type="protein sequence ID" value="ACT17062.1"/>
    <property type="molecule type" value="Genomic_DNA"/>
</dbReference>
<dbReference type="InterPro" id="IPR025166">
    <property type="entry name" value="Integrase_DNA_bind_dom"/>
</dbReference>
<feature type="domain" description="Tyr recombinase" evidence="6">
    <location>
        <begin position="217"/>
        <end position="396"/>
    </location>
</feature>
<dbReference type="Pfam" id="PF22022">
    <property type="entry name" value="Phage_int_M"/>
    <property type="match status" value="1"/>
</dbReference>
<dbReference type="InterPro" id="IPR038488">
    <property type="entry name" value="Integrase_DNA-bd_sf"/>
</dbReference>
<dbReference type="Pfam" id="PF13356">
    <property type="entry name" value="Arm-DNA-bind_3"/>
    <property type="match status" value="1"/>
</dbReference>
<dbReference type="PROSITE" id="PS51900">
    <property type="entry name" value="CB"/>
    <property type="match status" value="1"/>
</dbReference>
<evidence type="ECO:0000256" key="3">
    <source>
        <dbReference type="ARBA" id="ARBA00023125"/>
    </source>
</evidence>
<dbReference type="InterPro" id="IPR011010">
    <property type="entry name" value="DNA_brk_join_enz"/>
</dbReference>
<protein>
    <submittedName>
        <fullName evidence="8">Integrase family protein</fullName>
    </submittedName>
</protein>
<dbReference type="PROSITE" id="PS51898">
    <property type="entry name" value="TYR_RECOMBINASE"/>
    <property type="match status" value="1"/>
</dbReference>
<dbReference type="KEGG" id="gem:GM21_0997"/>
<evidence type="ECO:0000259" key="6">
    <source>
        <dbReference type="PROSITE" id="PS51898"/>
    </source>
</evidence>
<sequence length="410" mass="46360">MPKQVLPLTDSQVTRAKSQAKEAKLYDGGGLYLLISAIKLDSSGKQLPPTKLWRFKYRFAGKEKLAAFGAYPSVSLSEARKRREEAKQLLVQGVDPNEEKKARKAALSSHCQNTFEAVAREWHSRFKGNWSEKHAEQIMKRLEQEVFPFLGARPISEIKAPDLLLVLRQIEARTLETAHRVRIACGQVFRYAVATGRAEHDPVSMLRGALPPIKNNHFAAPVMPSDVGPLLKAIDGFKGSPIVKAAMQLAPHLFVRPGELRQAEWSEVDLQAGEWNIPAAKMKMGQPHLVPLSRQALQILQDLQAITGHGRYVFPCHRSRLRCMSENAVNAGLRRLGFEKHEITGHGFRAMARTILDEVLHFRPDIIEHQLAHAVKDPLGRAYNRTSHLAERRRMMQQWSEFLDQLKIKL</sequence>
<reference evidence="8" key="1">
    <citation type="submission" date="2009-07" db="EMBL/GenBank/DDBJ databases">
        <title>Complete sequence of Geobacter sp. M21.</title>
        <authorList>
            <consortium name="US DOE Joint Genome Institute"/>
            <person name="Lucas S."/>
            <person name="Copeland A."/>
            <person name="Lapidus A."/>
            <person name="Glavina del Rio T."/>
            <person name="Dalin E."/>
            <person name="Tice H."/>
            <person name="Bruce D."/>
            <person name="Goodwin L."/>
            <person name="Pitluck S."/>
            <person name="Saunders E."/>
            <person name="Brettin T."/>
            <person name="Detter J.C."/>
            <person name="Han C."/>
            <person name="Larimer F."/>
            <person name="Land M."/>
            <person name="Hauser L."/>
            <person name="Kyrpides N."/>
            <person name="Ovchinnikova G."/>
            <person name="Lovley D."/>
        </authorList>
    </citation>
    <scope>NUCLEOTIDE SEQUENCE [LARGE SCALE GENOMIC DNA]</scope>
    <source>
        <strain evidence="8">M21</strain>
    </source>
</reference>
<dbReference type="InterPro" id="IPR002104">
    <property type="entry name" value="Integrase_catalytic"/>
</dbReference>
<keyword evidence="3 5" id="KW-0238">DNA-binding</keyword>
<evidence type="ECO:0000256" key="2">
    <source>
        <dbReference type="ARBA" id="ARBA00022908"/>
    </source>
</evidence>
<keyword evidence="4" id="KW-0233">DNA recombination</keyword>
<dbReference type="OrthoDB" id="9775880at2"/>
<dbReference type="InterPro" id="IPR044068">
    <property type="entry name" value="CB"/>
</dbReference>
<name>C6E2B6_GEOSM</name>
<dbReference type="eggNOG" id="COG0582">
    <property type="taxonomic scope" value="Bacteria"/>
</dbReference>
<dbReference type="GO" id="GO:0003677">
    <property type="term" value="F:DNA binding"/>
    <property type="evidence" value="ECO:0007669"/>
    <property type="project" value="UniProtKB-UniRule"/>
</dbReference>
<dbReference type="Pfam" id="PF00589">
    <property type="entry name" value="Phage_integrase"/>
    <property type="match status" value="1"/>
</dbReference>
<evidence type="ECO:0000256" key="1">
    <source>
        <dbReference type="ARBA" id="ARBA00008857"/>
    </source>
</evidence>
<dbReference type="PANTHER" id="PTHR30629">
    <property type="entry name" value="PROPHAGE INTEGRASE"/>
    <property type="match status" value="1"/>
</dbReference>
<dbReference type="InterPro" id="IPR013762">
    <property type="entry name" value="Integrase-like_cat_sf"/>
</dbReference>
<feature type="domain" description="Core-binding (CB)" evidence="7">
    <location>
        <begin position="113"/>
        <end position="193"/>
    </location>
</feature>